<protein>
    <submittedName>
        <fullName evidence="1">Uncharacterized protein</fullName>
    </submittedName>
</protein>
<accession>B2HIC4</accession>
<evidence type="ECO:0000313" key="2">
    <source>
        <dbReference type="Proteomes" id="UP000001190"/>
    </source>
</evidence>
<dbReference type="HOGENOM" id="CLU_2807839_0_0_11"/>
<organism evidence="1 2">
    <name type="scientific">Mycobacterium marinum (strain ATCC BAA-535 / M)</name>
    <dbReference type="NCBI Taxonomy" id="216594"/>
    <lineage>
        <taxon>Bacteria</taxon>
        <taxon>Bacillati</taxon>
        <taxon>Actinomycetota</taxon>
        <taxon>Actinomycetes</taxon>
        <taxon>Mycobacteriales</taxon>
        <taxon>Mycobacteriaceae</taxon>
        <taxon>Mycobacterium</taxon>
        <taxon>Mycobacterium ulcerans group</taxon>
    </lineage>
</organism>
<dbReference type="EMBL" id="CP000854">
    <property type="protein sequence ID" value="ACC38550.1"/>
    <property type="molecule type" value="Genomic_DNA"/>
</dbReference>
<gene>
    <name evidence="1" type="ordered locus">MMAR_0079</name>
</gene>
<dbReference type="KEGG" id="mmi:MMAR_0079"/>
<dbReference type="Proteomes" id="UP000001190">
    <property type="component" value="Chromosome"/>
</dbReference>
<name>B2HIC4_MYCMM</name>
<sequence length="67" mass="7124">MVGLWLDHGANLSCGPALPGQARRGGGYVMAEPAGNRLISDLENESGRPVRGGHFVFHSARHVPHIP</sequence>
<keyword evidence="2" id="KW-1185">Reference proteome</keyword>
<evidence type="ECO:0000313" key="1">
    <source>
        <dbReference type="EMBL" id="ACC38550.1"/>
    </source>
</evidence>
<dbReference type="AlphaFoldDB" id="B2HIC4"/>
<reference evidence="1 2" key="1">
    <citation type="journal article" date="2008" name="Genome Res.">
        <title>Insights from the complete genome sequence of Mycobacterium marinum on the evolution of Mycobacterium tuberculosis.</title>
        <authorList>
            <person name="Stinear T.P."/>
            <person name="Seemann T."/>
            <person name="Harrison P.F."/>
            <person name="Jenkin G.A."/>
            <person name="Davies J.K."/>
            <person name="Johnson P.D."/>
            <person name="Abdellah Z."/>
            <person name="Arrowsmith C."/>
            <person name="Chillingworth T."/>
            <person name="Churcher C."/>
            <person name="Clarke K."/>
            <person name="Cronin A."/>
            <person name="Davis P."/>
            <person name="Goodhead I."/>
            <person name="Holroyd N."/>
            <person name="Jagels K."/>
            <person name="Lord A."/>
            <person name="Moule S."/>
            <person name="Mungall K."/>
            <person name="Norbertczak H."/>
            <person name="Quail M.A."/>
            <person name="Rabbinowitsch E."/>
            <person name="Walker D."/>
            <person name="White B."/>
            <person name="Whitehead S."/>
            <person name="Small P.L."/>
            <person name="Brosch R."/>
            <person name="Ramakrishnan L."/>
            <person name="Fischbach M.A."/>
            <person name="Parkhill J."/>
            <person name="Cole S.T."/>
        </authorList>
    </citation>
    <scope>NUCLEOTIDE SEQUENCE [LARGE SCALE GENOMIC DNA]</scope>
    <source>
        <strain evidence="2">ATCC BAA-535 / M</strain>
    </source>
</reference>
<proteinExistence type="predicted"/>